<protein>
    <submittedName>
        <fullName evidence="1">Uncharacterized protein</fullName>
    </submittedName>
</protein>
<evidence type="ECO:0000313" key="2">
    <source>
        <dbReference type="Proteomes" id="UP000030710"/>
    </source>
</evidence>
<dbReference type="eggNOG" id="ENOG502N5RH">
    <property type="taxonomic scope" value="Archaea"/>
</dbReference>
<dbReference type="HOGENOM" id="CLU_560964_0_0_2"/>
<dbReference type="AlphaFoldDB" id="U1MU97"/>
<gene>
    <name evidence="1" type="ORF">J07HQW2_00298</name>
</gene>
<proteinExistence type="predicted"/>
<organism evidence="1 2">
    <name type="scientific">Haloquadratum walsbyi J07HQW2</name>
    <dbReference type="NCBI Taxonomy" id="1238425"/>
    <lineage>
        <taxon>Archaea</taxon>
        <taxon>Methanobacteriati</taxon>
        <taxon>Methanobacteriota</taxon>
        <taxon>Stenosarchaea group</taxon>
        <taxon>Halobacteria</taxon>
        <taxon>Halobacteriales</taxon>
        <taxon>Haloferacaceae</taxon>
        <taxon>Haloquadratum</taxon>
    </lineage>
</organism>
<dbReference type="Proteomes" id="UP000030710">
    <property type="component" value="Unassembled WGS sequence"/>
</dbReference>
<sequence>MRCPVCQNPTDEYIDILEEDSGAGGLDTTIKKIETGDESLYVIEYGSLSVSIKTSEEVNGFEDILTEFTPQSAQESTGSGENQNQAKFENIVSECPVNIPSEYSDESLTYLRSFLSNNRLQELQEVSDALEVDEDQLLAVALVHKNRSESSRYSRMIRYYVDERNRIRETDYQDGGHHLSSDLFSLLLLFTALCEDLASDILTSELLREEARLKTVIQNEVVGEGSRYSSHLSLLRRMDIIAPEVYQTLDELRELRNDATHDVLGRKEFDVETDDRKTDLINQMESALHCLLILAGRKAPHIICNYGPTEYRKEKQEEAVKIAKEHWEETHTDELTSLEEKEEIGNLMNIRWTPRRFDPRGYRGGDEKDGMGSYGVTNGVHDFEELSPEVYEHLMNFVGTACGATRTVVNRDLHEANLSRQDFMLFALLVSENDRASSITQVANRIFSTEQFVRRKHISLDWRTPESDKDLLCLADQTSEILGLPE</sequence>
<dbReference type="EMBL" id="KE356561">
    <property type="protein sequence ID" value="ERG93864.1"/>
    <property type="molecule type" value="Genomic_DNA"/>
</dbReference>
<evidence type="ECO:0000313" key="1">
    <source>
        <dbReference type="EMBL" id="ERG93864.1"/>
    </source>
</evidence>
<accession>U1MU97</accession>
<reference evidence="1 2" key="1">
    <citation type="journal article" date="2013" name="PLoS ONE">
        <title>Assembly-driven community genomics of a hypersaline microbial ecosystem.</title>
        <authorList>
            <person name="Podell S."/>
            <person name="Ugalde J.A."/>
            <person name="Narasingarao P."/>
            <person name="Banfield J.F."/>
            <person name="Heidelberg K.B."/>
            <person name="Allen E.E."/>
        </authorList>
    </citation>
    <scope>NUCLEOTIDE SEQUENCE [LARGE SCALE GENOMIC DNA]</scope>
    <source>
        <strain evidence="2">J07HQW2</strain>
    </source>
</reference>
<dbReference type="RefSeq" id="WP_021053358.1">
    <property type="nucleotide sequence ID" value="NZ_KE356561.1"/>
</dbReference>
<name>U1MU97_9EURY</name>